<dbReference type="eggNOG" id="ENOG5033KZ9">
    <property type="taxonomic scope" value="Bacteria"/>
</dbReference>
<gene>
    <name evidence="2" type="ordered locus">Ethha_0490</name>
</gene>
<dbReference type="Proteomes" id="UP000001551">
    <property type="component" value="Chromosome"/>
</dbReference>
<dbReference type="HOGENOM" id="CLU_161951_1_0_9"/>
<feature type="domain" description="DUF6673" evidence="1">
    <location>
        <begin position="1"/>
        <end position="122"/>
    </location>
</feature>
<dbReference type="STRING" id="663278.Ethha_0490"/>
<keyword evidence="3" id="KW-1185">Reference proteome</keyword>
<proteinExistence type="predicted"/>
<dbReference type="InterPro" id="IPR046655">
    <property type="entry name" value="DUF6673"/>
</dbReference>
<evidence type="ECO:0000313" key="3">
    <source>
        <dbReference type="Proteomes" id="UP000001551"/>
    </source>
</evidence>
<dbReference type="EMBL" id="CP002400">
    <property type="protein sequence ID" value="ADU26075.1"/>
    <property type="molecule type" value="Genomic_DNA"/>
</dbReference>
<evidence type="ECO:0000313" key="2">
    <source>
        <dbReference type="EMBL" id="ADU26075.1"/>
    </source>
</evidence>
<protein>
    <recommendedName>
        <fullName evidence="1">DUF6673 domain-containing protein</fullName>
    </recommendedName>
</protein>
<organism evidence="2 3">
    <name type="scientific">Ethanoligenens harbinense (strain DSM 18485 / JCM 12961 / CGMCC 1.5033 / YUAN-3)</name>
    <dbReference type="NCBI Taxonomy" id="663278"/>
    <lineage>
        <taxon>Bacteria</taxon>
        <taxon>Bacillati</taxon>
        <taxon>Bacillota</taxon>
        <taxon>Clostridia</taxon>
        <taxon>Eubacteriales</taxon>
        <taxon>Oscillospiraceae</taxon>
        <taxon>Ethanoligenens</taxon>
    </lineage>
</organism>
<name>E6U911_ETHHY</name>
<evidence type="ECO:0000259" key="1">
    <source>
        <dbReference type="Pfam" id="PF20378"/>
    </source>
</evidence>
<dbReference type="RefSeq" id="WP_013484452.1">
    <property type="nucleotide sequence ID" value="NC_014828.1"/>
</dbReference>
<dbReference type="AlphaFoldDB" id="E6U911"/>
<dbReference type="Pfam" id="PF20378">
    <property type="entry name" value="DUF6673"/>
    <property type="match status" value="1"/>
</dbReference>
<dbReference type="KEGG" id="eha:Ethha_0490"/>
<sequence length="127" mass="13931">MEINGVTLDLDLDDLDIAQKARDAVADAQKQLDGLQESTDYVTGARKVCEAVNDCFDSIFGEGTAEKLFEGMKFTPHIDAFVTLGDAVFGSMAAIGKNVAAQNDRMQAVYAKYRPSRTERRHPAKRS</sequence>
<accession>E6U911</accession>
<reference evidence="2 3" key="1">
    <citation type="submission" date="2010-12" db="EMBL/GenBank/DDBJ databases">
        <title>Complete sequence of Ethanoligenens harbinense YUAN-3.</title>
        <authorList>
            <person name="Lucas S."/>
            <person name="Copeland A."/>
            <person name="Lapidus A."/>
            <person name="Cheng J.-F."/>
            <person name="Bruce D."/>
            <person name="Goodwin L."/>
            <person name="Pitluck S."/>
            <person name="Chertkov O."/>
            <person name="Misra M."/>
            <person name="Detter J.C."/>
            <person name="Han C."/>
            <person name="Tapia R."/>
            <person name="Land M."/>
            <person name="Hauser L."/>
            <person name="Jeffries C."/>
            <person name="Kyrpides N."/>
            <person name="Ivanova N."/>
            <person name="Mikhailova N."/>
            <person name="Wang A."/>
            <person name="Mouttaki H."/>
            <person name="He Z."/>
            <person name="Zhou J."/>
            <person name="Hemme C.L."/>
            <person name="Woyke T."/>
        </authorList>
    </citation>
    <scope>NUCLEOTIDE SEQUENCE [LARGE SCALE GENOMIC DNA]</scope>
    <source>
        <strain evidence="3">DSM 18485 / JCM 12961 / CGMCC 1.5033 / YUAN-3</strain>
    </source>
</reference>